<dbReference type="Gene3D" id="3.40.50.11860">
    <property type="entry name" value="Diphthamide synthesis DPH1/DPH2 domain 3"/>
    <property type="match status" value="1"/>
</dbReference>
<dbReference type="GO" id="GO:0051536">
    <property type="term" value="F:iron-sulfur cluster binding"/>
    <property type="evidence" value="ECO:0007669"/>
    <property type="project" value="UniProtKB-KW"/>
</dbReference>
<comment type="cofactor">
    <cofactor evidence="1">
        <name>[4Fe-4S] cluster</name>
        <dbReference type="ChEBI" id="CHEBI:49883"/>
    </cofactor>
</comment>
<dbReference type="SFLD" id="SFLDS00032">
    <property type="entry name" value="Radical_SAM_3-amino-3-carboxyp"/>
    <property type="match status" value="1"/>
</dbReference>
<dbReference type="InterPro" id="IPR016435">
    <property type="entry name" value="DPH1/DPH2"/>
</dbReference>
<comment type="caution">
    <text evidence="10">The sequence shown here is derived from an EMBL/GenBank/DDBJ whole genome shotgun (WGS) entry which is preliminary data.</text>
</comment>
<sequence>MAGVNFCSDGEAAIHRHLDVGPESIKEADNIRVQCETDRCVSWITENAFKKVALQFADNALRNSTFVALTLKHSADAEVFILGDTSYGSCCVDEVAAQHGSADAIIHFGHSCLSATRRLPVLYIFGRHNVDAPHCSQQLQSVLSGSTSNIILLYDVIYYHATDELKMLLCETFPNMIVSTLNIPDSLQHNIGGSVAGSAEDTTSTGHSSRKTLSKCGRTIDLPEQMRLDDYVMCYIGAETATLTNMLMTFNKCQFYTYDPHTRVARHETANVNRMLMRRYYLIEKAKDARIIGILVGTLGVVDYLAVIQRMKELIHAAGKKSYMFVVGKLNVAKLANFMEIDVFVHIACAENTLVDSSEFYKPVITPYELEVACNSAQEWTGECVTDFRELLPGGSAHVDLAADTSESRTDVSLITGGIRRLGRADSDTEECPASQAVIKRDDKLFAVSSVGATSGAEFLSNRSFQGLDPRLGQTPVEKAVEGTTGIASGYSSEPTLK</sequence>
<dbReference type="InterPro" id="IPR042265">
    <property type="entry name" value="DPH1/DPH2_3"/>
</dbReference>
<evidence type="ECO:0000313" key="10">
    <source>
        <dbReference type="EMBL" id="KAK2176067.1"/>
    </source>
</evidence>
<comment type="pathway">
    <text evidence="2 9">Protein modification; peptidyl-diphthamide biosynthesis.</text>
</comment>
<keyword evidence="6 9" id="KW-0408">Iron</keyword>
<dbReference type="Gene3D" id="3.40.50.11840">
    <property type="entry name" value="Diphthamide synthesis DPH1/DPH2 domain 1"/>
    <property type="match status" value="1"/>
</dbReference>
<protein>
    <recommendedName>
        <fullName evidence="4 9">2-(3-amino-3-carboxypropyl)histidine synthase subunit 2</fullName>
    </recommendedName>
</protein>
<evidence type="ECO:0000256" key="6">
    <source>
        <dbReference type="ARBA" id="ARBA00023004"/>
    </source>
</evidence>
<proteinExistence type="inferred from homology"/>
<evidence type="ECO:0000256" key="1">
    <source>
        <dbReference type="ARBA" id="ARBA00001966"/>
    </source>
</evidence>
<comment type="function">
    <text evidence="8 9">Required for the first step of diphthamide biosynthesis, a post-translational modification of histidine which occurs in elongation factor 2. DPH1 and DPH2 transfer a 3-amino-3-carboxypropyl (ACP) group from S-adenosyl-L-methionine (SAM) to a histidine residue, the reaction is assisted by a reduction system comprising DPH3 and a NADH-dependent reductase. Facilitates the reduction of the catalytic iron-sulfur cluster found in the DPH1 subunit.</text>
</comment>
<dbReference type="NCBIfam" id="TIGR00322">
    <property type="entry name" value="diphth2_R"/>
    <property type="match status" value="1"/>
</dbReference>
<evidence type="ECO:0000256" key="5">
    <source>
        <dbReference type="ARBA" id="ARBA00022723"/>
    </source>
</evidence>
<evidence type="ECO:0000256" key="9">
    <source>
        <dbReference type="RuleBase" id="RU364133"/>
    </source>
</evidence>
<organism evidence="10 11">
    <name type="scientific">Ridgeia piscesae</name>
    <name type="common">Tubeworm</name>
    <dbReference type="NCBI Taxonomy" id="27915"/>
    <lineage>
        <taxon>Eukaryota</taxon>
        <taxon>Metazoa</taxon>
        <taxon>Spiralia</taxon>
        <taxon>Lophotrochozoa</taxon>
        <taxon>Annelida</taxon>
        <taxon>Polychaeta</taxon>
        <taxon>Sedentaria</taxon>
        <taxon>Canalipalpata</taxon>
        <taxon>Sabellida</taxon>
        <taxon>Siboglinidae</taxon>
        <taxon>Ridgeia</taxon>
    </lineage>
</organism>
<evidence type="ECO:0000256" key="3">
    <source>
        <dbReference type="ARBA" id="ARBA00006179"/>
    </source>
</evidence>
<dbReference type="FunFam" id="3.40.50.11840:FF:000002">
    <property type="entry name" value="2-(3-amino-3-carboxypropyl)histidine synthase subunit 2"/>
    <property type="match status" value="1"/>
</dbReference>
<dbReference type="FunFam" id="3.40.50.11860:FF:000001">
    <property type="entry name" value="2-(3-amino-3-carboxypropyl)histidine synthase subunit 2"/>
    <property type="match status" value="1"/>
</dbReference>
<evidence type="ECO:0000256" key="4">
    <source>
        <dbReference type="ARBA" id="ARBA00021914"/>
    </source>
</evidence>
<keyword evidence="7 9" id="KW-0411">Iron-sulfur</keyword>
<dbReference type="GO" id="GO:0046872">
    <property type="term" value="F:metal ion binding"/>
    <property type="evidence" value="ECO:0007669"/>
    <property type="project" value="UniProtKB-KW"/>
</dbReference>
<evidence type="ECO:0000256" key="2">
    <source>
        <dbReference type="ARBA" id="ARBA00005156"/>
    </source>
</evidence>
<dbReference type="Proteomes" id="UP001209878">
    <property type="component" value="Unassembled WGS sequence"/>
</dbReference>
<dbReference type="SFLD" id="SFLDF00408">
    <property type="entry name" value="Diphthamide_biosynthesis_famil"/>
    <property type="match status" value="1"/>
</dbReference>
<dbReference type="EMBL" id="JAODUO010000687">
    <property type="protein sequence ID" value="KAK2176067.1"/>
    <property type="molecule type" value="Genomic_DNA"/>
</dbReference>
<gene>
    <name evidence="10" type="ORF">NP493_685g01034</name>
</gene>
<dbReference type="SFLD" id="SFLDG01121">
    <property type="entry name" value="Diphthamide_biosynthesis"/>
    <property type="match status" value="1"/>
</dbReference>
<reference evidence="10" key="1">
    <citation type="journal article" date="2023" name="Mol. Biol. Evol.">
        <title>Third-Generation Sequencing Reveals the Adaptive Role of the Epigenome in Three Deep-Sea Polychaetes.</title>
        <authorList>
            <person name="Perez M."/>
            <person name="Aroh O."/>
            <person name="Sun Y."/>
            <person name="Lan Y."/>
            <person name="Juniper S.K."/>
            <person name="Young C.R."/>
            <person name="Angers B."/>
            <person name="Qian P.Y."/>
        </authorList>
    </citation>
    <scope>NUCLEOTIDE SEQUENCE</scope>
    <source>
        <strain evidence="10">R07B-5</strain>
    </source>
</reference>
<keyword evidence="11" id="KW-1185">Reference proteome</keyword>
<dbReference type="GO" id="GO:0090560">
    <property type="term" value="F:2-(3-amino-3-carboxypropyl)histidine synthase activity"/>
    <property type="evidence" value="ECO:0007669"/>
    <property type="project" value="InterPro"/>
</dbReference>
<evidence type="ECO:0000256" key="7">
    <source>
        <dbReference type="ARBA" id="ARBA00023014"/>
    </source>
</evidence>
<keyword evidence="5 9" id="KW-0479">Metal-binding</keyword>
<dbReference type="PANTHER" id="PTHR10762:SF2">
    <property type="entry name" value="2-(3-AMINO-3-CARBOXYPROPYL)HISTIDINE SYNTHASE SUBUNIT 2"/>
    <property type="match status" value="1"/>
</dbReference>
<evidence type="ECO:0000313" key="11">
    <source>
        <dbReference type="Proteomes" id="UP001209878"/>
    </source>
</evidence>
<dbReference type="InterPro" id="IPR010014">
    <property type="entry name" value="DHP2"/>
</dbReference>
<dbReference type="NCBIfam" id="TIGR00272">
    <property type="entry name" value="DPH2"/>
    <property type="match status" value="1"/>
</dbReference>
<accession>A0AAD9KR97</accession>
<name>A0AAD9KR97_RIDPI</name>
<dbReference type="PANTHER" id="PTHR10762">
    <property type="entry name" value="DIPHTHAMIDE BIOSYNTHESIS PROTEIN"/>
    <property type="match status" value="1"/>
</dbReference>
<dbReference type="AlphaFoldDB" id="A0AAD9KR97"/>
<dbReference type="InterPro" id="IPR042263">
    <property type="entry name" value="DPH1/DPH2_1"/>
</dbReference>
<dbReference type="GO" id="GO:0017183">
    <property type="term" value="P:protein histidyl modification to diphthamide"/>
    <property type="evidence" value="ECO:0007669"/>
    <property type="project" value="InterPro"/>
</dbReference>
<dbReference type="Pfam" id="PF01866">
    <property type="entry name" value="Diphthamide_syn"/>
    <property type="match status" value="1"/>
</dbReference>
<comment type="similarity">
    <text evidence="3 9">Belongs to the DPH1/DPH2 family. DPH2 subfamily.</text>
</comment>
<evidence type="ECO:0000256" key="8">
    <source>
        <dbReference type="ARBA" id="ARBA00045159"/>
    </source>
</evidence>